<protein>
    <recommendedName>
        <fullName evidence="3">C-type lectin domain-containing protein</fullName>
    </recommendedName>
</protein>
<dbReference type="SMART" id="SM00034">
    <property type="entry name" value="CLECT"/>
    <property type="match status" value="1"/>
</dbReference>
<dbReference type="SUPFAM" id="SSF56436">
    <property type="entry name" value="C-type lectin-like"/>
    <property type="match status" value="1"/>
</dbReference>
<feature type="chain" id="PRO_5009327348" description="C-type lectin domain-containing protein" evidence="2">
    <location>
        <begin position="23"/>
        <end position="175"/>
    </location>
</feature>
<gene>
    <name evidence="4" type="primary">106081199</name>
</gene>
<evidence type="ECO:0000259" key="3">
    <source>
        <dbReference type="PROSITE" id="PS50041"/>
    </source>
</evidence>
<name>A0A1I8PWP4_STOCA</name>
<sequence>MKGSTVLGIVVISVLLWNFALAADDDDKDPNIFTTENFKYFIETKQKYNWSEAATECENKKMNLVSIDTKAKSDDVKIILNEAFLNNKKRIPSMFIGANDLVEFRDFIWLPKGDVFTYTNWEKNEPNNYRKLNERCVHLGYHGDEKWNDINCARKLGFICEQLLNPEGGEAVPKV</sequence>
<dbReference type="STRING" id="35570.A0A1I8PWP4"/>
<dbReference type="InterPro" id="IPR016186">
    <property type="entry name" value="C-type_lectin-like/link_sf"/>
</dbReference>
<dbReference type="PROSITE" id="PS50041">
    <property type="entry name" value="C_TYPE_LECTIN_2"/>
    <property type="match status" value="1"/>
</dbReference>
<keyword evidence="2" id="KW-0732">Signal</keyword>
<reference evidence="4" key="1">
    <citation type="submission" date="2020-05" db="UniProtKB">
        <authorList>
            <consortium name="EnsemblMetazoa"/>
        </authorList>
    </citation>
    <scope>IDENTIFICATION</scope>
    <source>
        <strain evidence="4">USDA</strain>
    </source>
</reference>
<organism evidence="4 5">
    <name type="scientific">Stomoxys calcitrans</name>
    <name type="common">Stable fly</name>
    <name type="synonym">Conops calcitrans</name>
    <dbReference type="NCBI Taxonomy" id="35570"/>
    <lineage>
        <taxon>Eukaryota</taxon>
        <taxon>Metazoa</taxon>
        <taxon>Ecdysozoa</taxon>
        <taxon>Arthropoda</taxon>
        <taxon>Hexapoda</taxon>
        <taxon>Insecta</taxon>
        <taxon>Pterygota</taxon>
        <taxon>Neoptera</taxon>
        <taxon>Endopterygota</taxon>
        <taxon>Diptera</taxon>
        <taxon>Brachycera</taxon>
        <taxon>Muscomorpha</taxon>
        <taxon>Muscoidea</taxon>
        <taxon>Muscidae</taxon>
        <taxon>Stomoxys</taxon>
    </lineage>
</organism>
<accession>A0A1I8PWP4</accession>
<dbReference type="Pfam" id="PF00059">
    <property type="entry name" value="Lectin_C"/>
    <property type="match status" value="1"/>
</dbReference>
<dbReference type="InterPro" id="IPR016187">
    <property type="entry name" value="CTDL_fold"/>
</dbReference>
<keyword evidence="1" id="KW-1015">Disulfide bond</keyword>
<dbReference type="PROSITE" id="PS00615">
    <property type="entry name" value="C_TYPE_LECTIN_1"/>
    <property type="match status" value="1"/>
</dbReference>
<feature type="signal peptide" evidence="2">
    <location>
        <begin position="1"/>
        <end position="22"/>
    </location>
</feature>
<dbReference type="InterPro" id="IPR001304">
    <property type="entry name" value="C-type_lectin-like"/>
</dbReference>
<dbReference type="OrthoDB" id="538816at2759"/>
<dbReference type="InterPro" id="IPR018378">
    <property type="entry name" value="C-type_lectin_CS"/>
</dbReference>
<evidence type="ECO:0000313" key="4">
    <source>
        <dbReference type="EnsemblMetazoa" id="SCAU011777-PA"/>
    </source>
</evidence>
<dbReference type="Proteomes" id="UP000095300">
    <property type="component" value="Unassembled WGS sequence"/>
</dbReference>
<evidence type="ECO:0000256" key="2">
    <source>
        <dbReference type="SAM" id="SignalP"/>
    </source>
</evidence>
<dbReference type="CDD" id="cd00037">
    <property type="entry name" value="CLECT"/>
    <property type="match status" value="1"/>
</dbReference>
<keyword evidence="5" id="KW-1185">Reference proteome</keyword>
<dbReference type="Gene3D" id="3.10.100.10">
    <property type="entry name" value="Mannose-Binding Protein A, subunit A"/>
    <property type="match status" value="1"/>
</dbReference>
<evidence type="ECO:0000313" key="5">
    <source>
        <dbReference type="Proteomes" id="UP000095300"/>
    </source>
</evidence>
<evidence type="ECO:0000256" key="1">
    <source>
        <dbReference type="ARBA" id="ARBA00023157"/>
    </source>
</evidence>
<dbReference type="EnsemblMetazoa" id="SCAU011777-RA">
    <property type="protein sequence ID" value="SCAU011777-PA"/>
    <property type="gene ID" value="SCAU011777"/>
</dbReference>
<dbReference type="VEuPathDB" id="VectorBase:SCAU011777"/>
<proteinExistence type="predicted"/>
<dbReference type="KEGG" id="scac:106081199"/>
<dbReference type="AlphaFoldDB" id="A0A1I8PWP4"/>
<dbReference type="InterPro" id="IPR050111">
    <property type="entry name" value="C-type_lectin/snaclec_domain"/>
</dbReference>
<feature type="domain" description="C-type lectin" evidence="3">
    <location>
        <begin position="35"/>
        <end position="161"/>
    </location>
</feature>
<dbReference type="PANTHER" id="PTHR22803">
    <property type="entry name" value="MANNOSE, PHOSPHOLIPASE, LECTIN RECEPTOR RELATED"/>
    <property type="match status" value="1"/>
</dbReference>